<reference evidence="9" key="1">
    <citation type="submission" date="2020-05" db="EMBL/GenBank/DDBJ databases">
        <authorList>
            <person name="Chiriac C."/>
            <person name="Salcher M."/>
            <person name="Ghai R."/>
            <person name="Kavagutti S V."/>
        </authorList>
    </citation>
    <scope>NUCLEOTIDE SEQUENCE</scope>
</reference>
<name>A0A6J6C2Q2_9ZZZZ</name>
<dbReference type="InterPro" id="IPR000868">
    <property type="entry name" value="Isochorismatase-like_dom"/>
</dbReference>
<evidence type="ECO:0000256" key="7">
    <source>
        <dbReference type="ARBA" id="ARBA00043224"/>
    </source>
</evidence>
<comment type="similarity">
    <text evidence="1">Belongs to the isochorismatase family.</text>
</comment>
<protein>
    <recommendedName>
        <fullName evidence="6">nicotinamidase</fullName>
        <ecNumber evidence="6">3.5.1.19</ecNumber>
    </recommendedName>
    <alternativeName>
        <fullName evidence="7">Nicotinamide deamidase</fullName>
    </alternativeName>
</protein>
<feature type="domain" description="Isochorismatase-like" evidence="8">
    <location>
        <begin position="4"/>
        <end position="192"/>
    </location>
</feature>
<evidence type="ECO:0000256" key="4">
    <source>
        <dbReference type="ARBA" id="ARBA00022801"/>
    </source>
</evidence>
<evidence type="ECO:0000256" key="5">
    <source>
        <dbReference type="ARBA" id="ARBA00037900"/>
    </source>
</evidence>
<keyword evidence="4" id="KW-0378">Hydrolase</keyword>
<evidence type="ECO:0000259" key="8">
    <source>
        <dbReference type="Pfam" id="PF00857"/>
    </source>
</evidence>
<organism evidence="9">
    <name type="scientific">freshwater metagenome</name>
    <dbReference type="NCBI Taxonomy" id="449393"/>
    <lineage>
        <taxon>unclassified sequences</taxon>
        <taxon>metagenomes</taxon>
        <taxon>ecological metagenomes</taxon>
    </lineage>
</organism>
<sequence>MANALFIIDVQNDFCEGGSLAVAGGAACASNITGFLNEHASGYDLIIASRDWHSAEGDNGGHFAVAPAEPDFLNSWPVHCVAGSVGAEYHPNFDTRLVDVHIEKGQGKPSYSIFEGVTRAGQPLLELLDEHSISEVTVVGIATDYCVLASALDAKASGREVTVITALTAGVAAASSEQAIDTMVDDGCNVVATI</sequence>
<dbReference type="EMBL" id="CAEZSH010000126">
    <property type="protein sequence ID" value="CAB4544568.1"/>
    <property type="molecule type" value="Genomic_DNA"/>
</dbReference>
<dbReference type="PANTHER" id="PTHR11080">
    <property type="entry name" value="PYRAZINAMIDASE/NICOTINAMIDASE"/>
    <property type="match status" value="1"/>
</dbReference>
<dbReference type="EC" id="3.5.1.19" evidence="6"/>
<dbReference type="Pfam" id="PF00857">
    <property type="entry name" value="Isochorismatase"/>
    <property type="match status" value="1"/>
</dbReference>
<dbReference type="Gene3D" id="3.40.50.850">
    <property type="entry name" value="Isochorismatase-like"/>
    <property type="match status" value="1"/>
</dbReference>
<dbReference type="AlphaFoldDB" id="A0A6J6C2Q2"/>
<dbReference type="GO" id="GO:0008936">
    <property type="term" value="F:nicotinamidase activity"/>
    <property type="evidence" value="ECO:0007669"/>
    <property type="project" value="UniProtKB-EC"/>
</dbReference>
<evidence type="ECO:0000256" key="6">
    <source>
        <dbReference type="ARBA" id="ARBA00039017"/>
    </source>
</evidence>
<keyword evidence="2" id="KW-0662">Pyridine nucleotide biosynthesis</keyword>
<dbReference type="InterPro" id="IPR036380">
    <property type="entry name" value="Isochorismatase-like_sf"/>
</dbReference>
<dbReference type="InterPro" id="IPR052347">
    <property type="entry name" value="Isochorismatase_Nicotinamidase"/>
</dbReference>
<evidence type="ECO:0000256" key="3">
    <source>
        <dbReference type="ARBA" id="ARBA00022723"/>
    </source>
</evidence>
<proteinExistence type="inferred from homology"/>
<evidence type="ECO:0000313" key="9">
    <source>
        <dbReference type="EMBL" id="CAB4544568.1"/>
    </source>
</evidence>
<comment type="pathway">
    <text evidence="5">Cofactor biosynthesis; nicotinate biosynthesis; nicotinate from nicotinamide: step 1/1.</text>
</comment>
<accession>A0A6J6C2Q2</accession>
<dbReference type="SUPFAM" id="SSF52499">
    <property type="entry name" value="Isochorismatase-like hydrolases"/>
    <property type="match status" value="1"/>
</dbReference>
<evidence type="ECO:0000256" key="2">
    <source>
        <dbReference type="ARBA" id="ARBA00022642"/>
    </source>
</evidence>
<evidence type="ECO:0000256" key="1">
    <source>
        <dbReference type="ARBA" id="ARBA00006336"/>
    </source>
</evidence>
<keyword evidence="3" id="KW-0479">Metal-binding</keyword>
<dbReference type="PANTHER" id="PTHR11080:SF2">
    <property type="entry name" value="LD05707P"/>
    <property type="match status" value="1"/>
</dbReference>
<gene>
    <name evidence="9" type="ORF">UFOPK1410_00879</name>
</gene>
<dbReference type="GO" id="GO:0019363">
    <property type="term" value="P:pyridine nucleotide biosynthetic process"/>
    <property type="evidence" value="ECO:0007669"/>
    <property type="project" value="UniProtKB-KW"/>
</dbReference>
<dbReference type="GO" id="GO:0046872">
    <property type="term" value="F:metal ion binding"/>
    <property type="evidence" value="ECO:0007669"/>
    <property type="project" value="UniProtKB-KW"/>
</dbReference>